<dbReference type="EMBL" id="JMQC01000011">
    <property type="protein sequence ID" value="KFM95069.1"/>
    <property type="molecule type" value="Genomic_DNA"/>
</dbReference>
<dbReference type="GO" id="GO:0016747">
    <property type="term" value="F:acyltransferase activity, transferring groups other than amino-acyl groups"/>
    <property type="evidence" value="ECO:0007669"/>
    <property type="project" value="InterPro"/>
</dbReference>
<dbReference type="InterPro" id="IPR000182">
    <property type="entry name" value="GNAT_dom"/>
</dbReference>
<feature type="domain" description="N-acetyltransferase" evidence="1">
    <location>
        <begin position="20"/>
        <end position="172"/>
    </location>
</feature>
<comment type="caution">
    <text evidence="2">The sequence shown here is derived from an EMBL/GenBank/DDBJ whole genome shotgun (WGS) entry which is preliminary data.</text>
</comment>
<sequence>MNKIQGDKVFLRLLSREDAIFIFDSTEIEEIRFMTGTTKRFKLEEVEAHIQKSVADPTRVDFAVCLSETNEVIGDLAILEIDEENRKAFYRISMHNLNIVGKGYGSEATQLALSYAFDVLQLNRVQLEVYSHNPRGIRAYEKAGFIQEGRLRESIFINNQFSDEIIMSVLKRDYEKQKR</sequence>
<proteinExistence type="predicted"/>
<evidence type="ECO:0000313" key="2">
    <source>
        <dbReference type="EMBL" id="KFM95069.1"/>
    </source>
</evidence>
<dbReference type="EMBL" id="QVOD01000048">
    <property type="protein sequence ID" value="RFT63416.1"/>
    <property type="molecule type" value="Genomic_DNA"/>
</dbReference>
<dbReference type="AlphaFoldDB" id="A0A090Y9G7"/>
<dbReference type="Proteomes" id="UP000029389">
    <property type="component" value="Unassembled WGS sequence"/>
</dbReference>
<dbReference type="PROSITE" id="PS51186">
    <property type="entry name" value="GNAT"/>
    <property type="match status" value="1"/>
</dbReference>
<keyword evidence="2" id="KW-0808">Transferase</keyword>
<dbReference type="SUPFAM" id="SSF55729">
    <property type="entry name" value="Acyl-CoA N-acyltransferases (Nat)"/>
    <property type="match status" value="1"/>
</dbReference>
<gene>
    <name evidence="3" type="ORF">D0U04_25205</name>
    <name evidence="2" type="ORF">DJ93_5792</name>
</gene>
<dbReference type="PANTHER" id="PTHR43415:SF3">
    <property type="entry name" value="GNAT-FAMILY ACETYLTRANSFERASE"/>
    <property type="match status" value="1"/>
</dbReference>
<organism evidence="2 4">
    <name type="scientific">Bacillus clarus</name>
    <dbReference type="NCBI Taxonomy" id="2338372"/>
    <lineage>
        <taxon>Bacteria</taxon>
        <taxon>Bacillati</taxon>
        <taxon>Bacillota</taxon>
        <taxon>Bacilli</taxon>
        <taxon>Bacillales</taxon>
        <taxon>Bacillaceae</taxon>
        <taxon>Bacillus</taxon>
        <taxon>Bacillus cereus group</taxon>
    </lineage>
</organism>
<evidence type="ECO:0000313" key="5">
    <source>
        <dbReference type="Proteomes" id="UP000264294"/>
    </source>
</evidence>
<dbReference type="InterPro" id="IPR016181">
    <property type="entry name" value="Acyl_CoA_acyltransferase"/>
</dbReference>
<evidence type="ECO:0000313" key="3">
    <source>
        <dbReference type="EMBL" id="RFT63416.1"/>
    </source>
</evidence>
<dbReference type="PATRIC" id="fig|1405.8.peg.5984"/>
<keyword evidence="5" id="KW-1185">Reference proteome</keyword>
<dbReference type="Gene3D" id="3.40.630.30">
    <property type="match status" value="1"/>
</dbReference>
<dbReference type="PANTHER" id="PTHR43415">
    <property type="entry name" value="SPERMIDINE N(1)-ACETYLTRANSFERASE"/>
    <property type="match status" value="1"/>
</dbReference>
<dbReference type="RefSeq" id="WP_042985012.1">
    <property type="nucleotide sequence ID" value="NZ_JMQC01000011.1"/>
</dbReference>
<dbReference type="Proteomes" id="UP000264294">
    <property type="component" value="Unassembled WGS sequence"/>
</dbReference>
<reference evidence="2 4" key="1">
    <citation type="submission" date="2014-04" db="EMBL/GenBank/DDBJ databases">
        <authorList>
            <person name="Bishop-Lilly K.A."/>
            <person name="Broomall S.M."/>
            <person name="Chain P.S."/>
            <person name="Chertkov O."/>
            <person name="Coyne S.R."/>
            <person name="Daligault H.E."/>
            <person name="Davenport K.W."/>
            <person name="Erkkila T."/>
            <person name="Frey K.G."/>
            <person name="Gibbons H.S."/>
            <person name="Gu W."/>
            <person name="Jaissle J."/>
            <person name="Johnson S.L."/>
            <person name="Koroleva G.I."/>
            <person name="Ladner J.T."/>
            <person name="Lo C.-C."/>
            <person name="Minogue T.D."/>
            <person name="Munk C."/>
            <person name="Palacios G.F."/>
            <person name="Redden C.L."/>
            <person name="Rosenzweig C.N."/>
            <person name="Scholz M.B."/>
            <person name="Teshima H."/>
            <person name="Xu Y."/>
        </authorList>
    </citation>
    <scope>NUCLEOTIDE SEQUENCE [LARGE SCALE GENOMIC DNA]</scope>
    <source>
        <strain evidence="2 4">BHP</strain>
    </source>
</reference>
<accession>A0A090Y9G7</accession>
<protein>
    <submittedName>
        <fullName evidence="2">Acetyltransferase family protein</fullName>
    </submittedName>
    <submittedName>
        <fullName evidence="3">N-acetyltransferase</fullName>
    </submittedName>
</protein>
<dbReference type="Pfam" id="PF13302">
    <property type="entry name" value="Acetyltransf_3"/>
    <property type="match status" value="1"/>
</dbReference>
<evidence type="ECO:0000313" key="4">
    <source>
        <dbReference type="Proteomes" id="UP000029389"/>
    </source>
</evidence>
<evidence type="ECO:0000259" key="1">
    <source>
        <dbReference type="PROSITE" id="PS51186"/>
    </source>
</evidence>
<name>A0A090Y9G7_9BACI</name>
<reference evidence="3 5" key="2">
    <citation type="submission" date="2018-08" db="EMBL/GenBank/DDBJ databases">
        <title>Bacillus clarus sp. nov. strain PS00077A.</title>
        <authorList>
            <person name="Mendez Acevedo M."/>
            <person name="Carroll L."/>
            <person name="Mukherjee M."/>
            <person name="Wiedmann M."/>
            <person name="Kovac J."/>
        </authorList>
    </citation>
    <scope>NUCLEOTIDE SEQUENCE [LARGE SCALE GENOMIC DNA]</scope>
    <source>
        <strain evidence="3 5">PS00077A</strain>
    </source>
</reference>